<gene>
    <name evidence="1" type="ORF">AVEN_42422_1</name>
</gene>
<evidence type="ECO:0000313" key="2">
    <source>
        <dbReference type="Proteomes" id="UP000499080"/>
    </source>
</evidence>
<accession>A0A4Y2IMQ6</accession>
<dbReference type="EMBL" id="BGPR01002793">
    <property type="protein sequence ID" value="GBM78997.1"/>
    <property type="molecule type" value="Genomic_DNA"/>
</dbReference>
<organism evidence="1 2">
    <name type="scientific">Araneus ventricosus</name>
    <name type="common">Orbweaver spider</name>
    <name type="synonym">Epeira ventricosa</name>
    <dbReference type="NCBI Taxonomy" id="182803"/>
    <lineage>
        <taxon>Eukaryota</taxon>
        <taxon>Metazoa</taxon>
        <taxon>Ecdysozoa</taxon>
        <taxon>Arthropoda</taxon>
        <taxon>Chelicerata</taxon>
        <taxon>Arachnida</taxon>
        <taxon>Araneae</taxon>
        <taxon>Araneomorphae</taxon>
        <taxon>Entelegynae</taxon>
        <taxon>Araneoidea</taxon>
        <taxon>Araneidae</taxon>
        <taxon>Araneus</taxon>
    </lineage>
</organism>
<reference evidence="1 2" key="1">
    <citation type="journal article" date="2019" name="Sci. Rep.">
        <title>Orb-weaving spider Araneus ventricosus genome elucidates the spidroin gene catalogue.</title>
        <authorList>
            <person name="Kono N."/>
            <person name="Nakamura H."/>
            <person name="Ohtoshi R."/>
            <person name="Moran D.A.P."/>
            <person name="Shinohara A."/>
            <person name="Yoshida Y."/>
            <person name="Fujiwara M."/>
            <person name="Mori M."/>
            <person name="Tomita M."/>
            <person name="Arakawa K."/>
        </authorList>
    </citation>
    <scope>NUCLEOTIDE SEQUENCE [LARGE SCALE GENOMIC DNA]</scope>
</reference>
<sequence>MPRRSEDAFCGVVRFCNRFSEASEVIIDESEPIEVGRKRSMFGEENCIFPNPVEDRRLTHGIIAKTWRPVSPSSHRFCHSCRNSIRKVALIKDLGNWIEGWGFPCFAVSLAS</sequence>
<name>A0A4Y2IMQ6_ARAVE</name>
<proteinExistence type="predicted"/>
<keyword evidence="2" id="KW-1185">Reference proteome</keyword>
<dbReference type="AlphaFoldDB" id="A0A4Y2IMQ6"/>
<comment type="caution">
    <text evidence="1">The sequence shown here is derived from an EMBL/GenBank/DDBJ whole genome shotgun (WGS) entry which is preliminary data.</text>
</comment>
<dbReference type="Proteomes" id="UP000499080">
    <property type="component" value="Unassembled WGS sequence"/>
</dbReference>
<protein>
    <submittedName>
        <fullName evidence="1">Uncharacterized protein</fullName>
    </submittedName>
</protein>
<evidence type="ECO:0000313" key="1">
    <source>
        <dbReference type="EMBL" id="GBM78997.1"/>
    </source>
</evidence>